<dbReference type="InterPro" id="IPR000182">
    <property type="entry name" value="GNAT_dom"/>
</dbReference>
<dbReference type="Gene3D" id="3.40.630.30">
    <property type="match status" value="1"/>
</dbReference>
<dbReference type="Proteomes" id="UP000220836">
    <property type="component" value="Unassembled WGS sequence"/>
</dbReference>
<dbReference type="PANTHER" id="PTHR43792:SF1">
    <property type="entry name" value="N-ACETYLTRANSFERASE DOMAIN-CONTAINING PROTEIN"/>
    <property type="match status" value="1"/>
</dbReference>
<dbReference type="GO" id="GO:0016747">
    <property type="term" value="F:acyltransferase activity, transferring groups other than amino-acyl groups"/>
    <property type="evidence" value="ECO:0007669"/>
    <property type="project" value="InterPro"/>
</dbReference>
<feature type="domain" description="N-acetyltransferase" evidence="1">
    <location>
        <begin position="7"/>
        <end position="165"/>
    </location>
</feature>
<dbReference type="InterPro" id="IPR016181">
    <property type="entry name" value="Acyl_CoA_acyltransferase"/>
</dbReference>
<dbReference type="SUPFAM" id="SSF55729">
    <property type="entry name" value="Acyl-CoA N-acyltransferases (Nat)"/>
    <property type="match status" value="1"/>
</dbReference>
<evidence type="ECO:0000313" key="2">
    <source>
        <dbReference type="EMBL" id="SMX38465.1"/>
    </source>
</evidence>
<dbReference type="AlphaFoldDB" id="A0A238K6N1"/>
<dbReference type="InterPro" id="IPR051531">
    <property type="entry name" value="N-acetyltransferase"/>
</dbReference>
<proteinExistence type="predicted"/>
<dbReference type="Pfam" id="PF13302">
    <property type="entry name" value="Acetyltransf_3"/>
    <property type="match status" value="1"/>
</dbReference>
<dbReference type="RefSeq" id="WP_097803863.1">
    <property type="nucleotide sequence ID" value="NZ_FXYH01000004.1"/>
</dbReference>
<dbReference type="EMBL" id="FXYH01000004">
    <property type="protein sequence ID" value="SMX38465.1"/>
    <property type="molecule type" value="Genomic_DNA"/>
</dbReference>
<protein>
    <recommendedName>
        <fullName evidence="1">N-acetyltransferase domain-containing protein</fullName>
    </recommendedName>
</protein>
<keyword evidence="3" id="KW-1185">Reference proteome</keyword>
<gene>
    <name evidence="2" type="ORF">PEV8663_01327</name>
</gene>
<dbReference type="PANTHER" id="PTHR43792">
    <property type="entry name" value="GNAT FAMILY, PUTATIVE (AFU_ORTHOLOGUE AFUA_3G00765)-RELATED-RELATED"/>
    <property type="match status" value="1"/>
</dbReference>
<evidence type="ECO:0000313" key="3">
    <source>
        <dbReference type="Proteomes" id="UP000220836"/>
    </source>
</evidence>
<name>A0A238K6N1_9RHOB</name>
<dbReference type="OrthoDB" id="9804153at2"/>
<reference evidence="2 3" key="1">
    <citation type="submission" date="2017-05" db="EMBL/GenBank/DDBJ databases">
        <authorList>
            <person name="Song R."/>
            <person name="Chenine A.L."/>
            <person name="Ruprecht R.M."/>
        </authorList>
    </citation>
    <scope>NUCLEOTIDE SEQUENCE [LARGE SCALE GENOMIC DNA]</scope>
    <source>
        <strain evidence="2 3">CECT 8663</strain>
    </source>
</reference>
<dbReference type="PROSITE" id="PS51186">
    <property type="entry name" value="GNAT"/>
    <property type="match status" value="1"/>
</dbReference>
<accession>A0A238K6N1</accession>
<organism evidence="2 3">
    <name type="scientific">Pelagimonas varians</name>
    <dbReference type="NCBI Taxonomy" id="696760"/>
    <lineage>
        <taxon>Bacteria</taxon>
        <taxon>Pseudomonadati</taxon>
        <taxon>Pseudomonadota</taxon>
        <taxon>Alphaproteobacteria</taxon>
        <taxon>Rhodobacterales</taxon>
        <taxon>Roseobacteraceae</taxon>
        <taxon>Pelagimonas</taxon>
    </lineage>
</organism>
<sequence length="165" mass="19282">MIETARLTLRAGRADDLTPLHEIFSDTRAMRYWDRPPHENLDQTARFLDNFMVPDPQTREEYILEYQGRCVGKAGMWRRFEIGYILHPDLWGLGLVTEGLQTIVPRVFERFPDAASLTAELDPRNIGSVKVLRKLGFTQTDLKEKNFLYGESEWCDTAYFRLLRP</sequence>
<evidence type="ECO:0000259" key="1">
    <source>
        <dbReference type="PROSITE" id="PS51186"/>
    </source>
</evidence>